<name>A0A4R2EWN5_9BACT</name>
<evidence type="ECO:0000256" key="2">
    <source>
        <dbReference type="ARBA" id="ARBA00009045"/>
    </source>
</evidence>
<dbReference type="SUPFAM" id="SSF144091">
    <property type="entry name" value="Rhomboid-like"/>
    <property type="match status" value="1"/>
</dbReference>
<dbReference type="Gene3D" id="1.20.1540.10">
    <property type="entry name" value="Rhomboid-like"/>
    <property type="match status" value="1"/>
</dbReference>
<keyword evidence="3 11" id="KW-0645">Protease</keyword>
<dbReference type="GO" id="GO:0016020">
    <property type="term" value="C:membrane"/>
    <property type="evidence" value="ECO:0007669"/>
    <property type="project" value="UniProtKB-SubCell"/>
</dbReference>
<evidence type="ECO:0000256" key="7">
    <source>
        <dbReference type="ARBA" id="ARBA00023136"/>
    </source>
</evidence>
<gene>
    <name evidence="11" type="ORF">CLV25_102210</name>
</gene>
<keyword evidence="12" id="KW-1185">Reference proteome</keyword>
<evidence type="ECO:0000256" key="8">
    <source>
        <dbReference type="SAM" id="MobiDB-lite"/>
    </source>
</evidence>
<keyword evidence="6 9" id="KW-1133">Transmembrane helix</keyword>
<protein>
    <submittedName>
        <fullName evidence="11">Membrane associated rhomboid family serine protease</fullName>
    </submittedName>
</protein>
<proteinExistence type="inferred from homology"/>
<dbReference type="AlphaFoldDB" id="A0A4R2EWN5"/>
<dbReference type="Proteomes" id="UP000294830">
    <property type="component" value="Unassembled WGS sequence"/>
</dbReference>
<dbReference type="GO" id="GO:0006508">
    <property type="term" value="P:proteolysis"/>
    <property type="evidence" value="ECO:0007669"/>
    <property type="project" value="UniProtKB-KW"/>
</dbReference>
<comment type="caution">
    <text evidence="11">The sequence shown here is derived from an EMBL/GenBank/DDBJ whole genome shotgun (WGS) entry which is preliminary data.</text>
</comment>
<feature type="transmembrane region" description="Helical" evidence="9">
    <location>
        <begin position="109"/>
        <end position="128"/>
    </location>
</feature>
<comment type="similarity">
    <text evidence="2">Belongs to the peptidase S54 family.</text>
</comment>
<evidence type="ECO:0000256" key="4">
    <source>
        <dbReference type="ARBA" id="ARBA00022692"/>
    </source>
</evidence>
<evidence type="ECO:0000256" key="6">
    <source>
        <dbReference type="ARBA" id="ARBA00022989"/>
    </source>
</evidence>
<evidence type="ECO:0000256" key="3">
    <source>
        <dbReference type="ARBA" id="ARBA00022670"/>
    </source>
</evidence>
<dbReference type="InterPro" id="IPR035952">
    <property type="entry name" value="Rhomboid-like_sf"/>
</dbReference>
<dbReference type="GO" id="GO:0004252">
    <property type="term" value="F:serine-type endopeptidase activity"/>
    <property type="evidence" value="ECO:0007669"/>
    <property type="project" value="InterPro"/>
</dbReference>
<keyword evidence="5" id="KW-0378">Hydrolase</keyword>
<dbReference type="PANTHER" id="PTHR43066">
    <property type="entry name" value="RHOMBOID-RELATED PROTEIN"/>
    <property type="match status" value="1"/>
</dbReference>
<feature type="transmembrane region" description="Helical" evidence="9">
    <location>
        <begin position="9"/>
        <end position="30"/>
    </location>
</feature>
<sequence>MEWRRLKIALFTSTYMLLMVWLAFFVRYLWGDSMPNLGIMPRDWASVANFLVSPLIHTGLDHLFNNSIAFFILFLTCFYFYGGIALWVVLGGVVSGFFVWIFGREAYHVGLSGVCYCLASFLFFSGIIRKNLSLMTISLLVVFLQSEMIWGLFPSLNEPLNISWEGHLSGGVVGFFLAFRYRKQGPPNDSMPEEDDDEEEEDDVEDNQYERDGSLLDEENR</sequence>
<evidence type="ECO:0000256" key="5">
    <source>
        <dbReference type="ARBA" id="ARBA00022801"/>
    </source>
</evidence>
<keyword evidence="4 9" id="KW-0812">Transmembrane</keyword>
<evidence type="ECO:0000256" key="1">
    <source>
        <dbReference type="ARBA" id="ARBA00004141"/>
    </source>
</evidence>
<dbReference type="InterPro" id="IPR022764">
    <property type="entry name" value="Peptidase_S54_rhomboid_dom"/>
</dbReference>
<evidence type="ECO:0000259" key="10">
    <source>
        <dbReference type="Pfam" id="PF01694"/>
    </source>
</evidence>
<feature type="domain" description="Peptidase S54 rhomboid" evidence="10">
    <location>
        <begin position="48"/>
        <end position="182"/>
    </location>
</feature>
<reference evidence="11 12" key="1">
    <citation type="submission" date="2019-03" db="EMBL/GenBank/DDBJ databases">
        <title>Genomic Encyclopedia of Archaeal and Bacterial Type Strains, Phase II (KMG-II): from individual species to whole genera.</title>
        <authorList>
            <person name="Goeker M."/>
        </authorList>
    </citation>
    <scope>NUCLEOTIDE SEQUENCE [LARGE SCALE GENOMIC DNA]</scope>
    <source>
        <strain evidence="11 12">RL-C</strain>
    </source>
</reference>
<accession>A0A4R2EWN5</accession>
<evidence type="ECO:0000313" key="12">
    <source>
        <dbReference type="Proteomes" id="UP000294830"/>
    </source>
</evidence>
<dbReference type="OrthoDB" id="465874at2"/>
<dbReference type="Pfam" id="PF01694">
    <property type="entry name" value="Rhomboid"/>
    <property type="match status" value="1"/>
</dbReference>
<feature type="compositionally biased region" description="Basic and acidic residues" evidence="8">
    <location>
        <begin position="208"/>
        <end position="221"/>
    </location>
</feature>
<feature type="compositionally biased region" description="Acidic residues" evidence="8">
    <location>
        <begin position="191"/>
        <end position="207"/>
    </location>
</feature>
<organism evidence="11 12">
    <name type="scientific">Acetobacteroides hydrogenigenes</name>
    <dbReference type="NCBI Taxonomy" id="979970"/>
    <lineage>
        <taxon>Bacteria</taxon>
        <taxon>Pseudomonadati</taxon>
        <taxon>Bacteroidota</taxon>
        <taxon>Bacteroidia</taxon>
        <taxon>Bacteroidales</taxon>
        <taxon>Rikenellaceae</taxon>
        <taxon>Acetobacteroides</taxon>
    </lineage>
</organism>
<evidence type="ECO:0000313" key="11">
    <source>
        <dbReference type="EMBL" id="TCN72246.1"/>
    </source>
</evidence>
<keyword evidence="7 9" id="KW-0472">Membrane</keyword>
<dbReference type="PANTHER" id="PTHR43066:SF1">
    <property type="entry name" value="RHOMBOID PROTEIN 2"/>
    <property type="match status" value="1"/>
</dbReference>
<feature type="region of interest" description="Disordered" evidence="8">
    <location>
        <begin position="185"/>
        <end position="221"/>
    </location>
</feature>
<dbReference type="EMBL" id="SLWB01000002">
    <property type="protein sequence ID" value="TCN72246.1"/>
    <property type="molecule type" value="Genomic_DNA"/>
</dbReference>
<comment type="subcellular location">
    <subcellularLocation>
        <location evidence="1">Membrane</location>
        <topology evidence="1">Multi-pass membrane protein</topology>
    </subcellularLocation>
</comment>
<evidence type="ECO:0000256" key="9">
    <source>
        <dbReference type="SAM" id="Phobius"/>
    </source>
</evidence>
<feature type="transmembrane region" description="Helical" evidence="9">
    <location>
        <begin position="63"/>
        <end position="81"/>
    </location>
</feature>